<feature type="region of interest" description="Disordered" evidence="1">
    <location>
        <begin position="338"/>
        <end position="359"/>
    </location>
</feature>
<dbReference type="RefSeq" id="WP_101335397.1">
    <property type="nucleotide sequence ID" value="NZ_PJNI01000016.1"/>
</dbReference>
<protein>
    <submittedName>
        <fullName evidence="2">Uncharacterized protein</fullName>
    </submittedName>
</protein>
<evidence type="ECO:0000313" key="2">
    <source>
        <dbReference type="EMBL" id="PKR79927.1"/>
    </source>
</evidence>
<name>A0A2I0R030_9FLAO</name>
<proteinExistence type="predicted"/>
<accession>A0A2I0R030</accession>
<reference evidence="2 3" key="1">
    <citation type="submission" date="2017-12" db="EMBL/GenBank/DDBJ databases">
        <title>The draft genome sequence of Brumimicrobium saltpan LHR20.</title>
        <authorList>
            <person name="Do Z.-J."/>
            <person name="Luo H.-R."/>
        </authorList>
    </citation>
    <scope>NUCLEOTIDE SEQUENCE [LARGE SCALE GENOMIC DNA]</scope>
    <source>
        <strain evidence="2 3">LHR20</strain>
    </source>
</reference>
<sequence>MDISKKKQPFPINQGLRKYLRKYGREDSIAITYEDMLRWNDSAPVYDANGENTLWESVIYDMALQDEILLGLKEIYAELKTGGDTGIISHLSVGQIDYCLFGNSNPFRIKIVNKLNDHHDYFYIKKADASRVYGLELEHILSPNRIDYMVDGNTLVEAHIAGIPGDQFMNHYMDSPNFYPTGMAKEFVKFNERCFVMLLGDMRSYNYVVAITPDFDKEQYRVRPIDFDQTAYEGRKNHYLPQYYKENNKIIDFCIQLLTPETVEQYRYEERTLMKRRYKLALARLNRLLDSMLYQELSTPEKIASLAADLNAYHNTKRFSKYKHMGRILKSHLSLMLGKPKPKKLSGKSNYKDKRRQSH</sequence>
<dbReference type="AlphaFoldDB" id="A0A2I0R030"/>
<gene>
    <name evidence="2" type="ORF">CW751_12655</name>
</gene>
<dbReference type="Proteomes" id="UP000236654">
    <property type="component" value="Unassembled WGS sequence"/>
</dbReference>
<dbReference type="EMBL" id="PJNI01000016">
    <property type="protein sequence ID" value="PKR79927.1"/>
    <property type="molecule type" value="Genomic_DNA"/>
</dbReference>
<comment type="caution">
    <text evidence="2">The sequence shown here is derived from an EMBL/GenBank/DDBJ whole genome shotgun (WGS) entry which is preliminary data.</text>
</comment>
<dbReference type="OrthoDB" id="1222242at2"/>
<evidence type="ECO:0000313" key="3">
    <source>
        <dbReference type="Proteomes" id="UP000236654"/>
    </source>
</evidence>
<keyword evidence="3" id="KW-1185">Reference proteome</keyword>
<organism evidence="2 3">
    <name type="scientific">Brumimicrobium salinarum</name>
    <dbReference type="NCBI Taxonomy" id="2058658"/>
    <lineage>
        <taxon>Bacteria</taxon>
        <taxon>Pseudomonadati</taxon>
        <taxon>Bacteroidota</taxon>
        <taxon>Flavobacteriia</taxon>
        <taxon>Flavobacteriales</taxon>
        <taxon>Crocinitomicaceae</taxon>
        <taxon>Brumimicrobium</taxon>
    </lineage>
</organism>
<evidence type="ECO:0000256" key="1">
    <source>
        <dbReference type="SAM" id="MobiDB-lite"/>
    </source>
</evidence>